<dbReference type="EMBL" id="ML119194">
    <property type="protein sequence ID" value="RPB07139.1"/>
    <property type="molecule type" value="Genomic_DNA"/>
</dbReference>
<dbReference type="PANTHER" id="PTHR46093">
    <property type="entry name" value="ACYL-COA-BINDING DOMAIN-CONTAINING PROTEIN 5"/>
    <property type="match status" value="1"/>
</dbReference>
<keyword evidence="6" id="KW-1185">Reference proteome</keyword>
<dbReference type="Proteomes" id="UP000277580">
    <property type="component" value="Unassembled WGS sequence"/>
</dbReference>
<gene>
    <name evidence="5" type="ORF">P167DRAFT_609657</name>
</gene>
<feature type="compositionally biased region" description="Low complexity" evidence="3">
    <location>
        <begin position="477"/>
        <end position="496"/>
    </location>
</feature>
<dbReference type="Pfam" id="PF24681">
    <property type="entry name" value="Kelch_KLHDC2_KLHL20_DRC7"/>
    <property type="match status" value="1"/>
</dbReference>
<dbReference type="PANTHER" id="PTHR46093:SF18">
    <property type="entry name" value="FIBRONECTIN TYPE-III DOMAIN-CONTAINING PROTEIN"/>
    <property type="match status" value="1"/>
</dbReference>
<protein>
    <recommendedName>
        <fullName evidence="7">Galactose oxidase</fullName>
    </recommendedName>
</protein>
<evidence type="ECO:0000256" key="2">
    <source>
        <dbReference type="ARBA" id="ARBA00022737"/>
    </source>
</evidence>
<evidence type="ECO:0008006" key="7">
    <source>
        <dbReference type="Google" id="ProtNLM"/>
    </source>
</evidence>
<dbReference type="SUPFAM" id="SSF50965">
    <property type="entry name" value="Galactose oxidase, central domain"/>
    <property type="match status" value="1"/>
</dbReference>
<dbReference type="InterPro" id="IPR011043">
    <property type="entry name" value="Gal_Oxase/kelch_b-propeller"/>
</dbReference>
<keyword evidence="4" id="KW-0732">Signal</keyword>
<sequence length="519" mass="56807">MLMTMMKTAPLLGSLIFSMLSSTSLASGLINRRQDATGDLCRIWDHRTVMIDDWIYVDFGVSTWTGDKDNEIMHLINPFGINLTQKFDTKTIGHENDAYTEIAINLDVPSTTKSVIWADKDQNIYKWGGFYPLKAFWGNYSQFDPRGSEVWKLDKKIANWTQQPAPTGGDEVSGTRNAAAAYLPELGLGFAAGGHVSNGTDKKFASWTDGHALMLDSMVTYNMGNNSWTNHTTGMTPFTLSALVHVPIGEKGILISMGGIDNPGGYYQAGVTEIEARDFDSVSLYDVERGAWSTQRTTGDTPPNRLSFCAVVAVAADKSSYNLIVHGGASNDDNRAFSDTYVLTLPSFQWIKIDDGAKNMERADHTCHLSKNKMIVIGGRGADQSNPQIDPLPKNGECEPTSFINIFDVNTLKWETNWDLEAREDFKVPTPVAEVIGGDENGCATVQEPEAGWKSARIRELFSNYTAASDCKVIRPTRTSTGSGASATSTQEGSSSMISPKDSLVYLGLLSLVAYLPFI</sequence>
<dbReference type="STRING" id="1392247.A0A3N4KCR8"/>
<evidence type="ECO:0000256" key="4">
    <source>
        <dbReference type="SAM" id="SignalP"/>
    </source>
</evidence>
<evidence type="ECO:0000313" key="5">
    <source>
        <dbReference type="EMBL" id="RPB07139.1"/>
    </source>
</evidence>
<feature type="signal peptide" evidence="4">
    <location>
        <begin position="1"/>
        <end position="26"/>
    </location>
</feature>
<keyword evidence="1" id="KW-0880">Kelch repeat</keyword>
<dbReference type="InterPro" id="IPR015915">
    <property type="entry name" value="Kelch-typ_b-propeller"/>
</dbReference>
<dbReference type="AlphaFoldDB" id="A0A3N4KCR8"/>
<proteinExistence type="predicted"/>
<reference evidence="5 6" key="1">
    <citation type="journal article" date="2018" name="Nat. Ecol. Evol.">
        <title>Pezizomycetes genomes reveal the molecular basis of ectomycorrhizal truffle lifestyle.</title>
        <authorList>
            <person name="Murat C."/>
            <person name="Payen T."/>
            <person name="Noel B."/>
            <person name="Kuo A."/>
            <person name="Morin E."/>
            <person name="Chen J."/>
            <person name="Kohler A."/>
            <person name="Krizsan K."/>
            <person name="Balestrini R."/>
            <person name="Da Silva C."/>
            <person name="Montanini B."/>
            <person name="Hainaut M."/>
            <person name="Levati E."/>
            <person name="Barry K.W."/>
            <person name="Belfiori B."/>
            <person name="Cichocki N."/>
            <person name="Clum A."/>
            <person name="Dockter R.B."/>
            <person name="Fauchery L."/>
            <person name="Guy J."/>
            <person name="Iotti M."/>
            <person name="Le Tacon F."/>
            <person name="Lindquist E.A."/>
            <person name="Lipzen A."/>
            <person name="Malagnac F."/>
            <person name="Mello A."/>
            <person name="Molinier V."/>
            <person name="Miyauchi S."/>
            <person name="Poulain J."/>
            <person name="Riccioni C."/>
            <person name="Rubini A."/>
            <person name="Sitrit Y."/>
            <person name="Splivallo R."/>
            <person name="Traeger S."/>
            <person name="Wang M."/>
            <person name="Zifcakova L."/>
            <person name="Wipf D."/>
            <person name="Zambonelli A."/>
            <person name="Paolocci F."/>
            <person name="Nowrousian M."/>
            <person name="Ottonello S."/>
            <person name="Baldrian P."/>
            <person name="Spatafora J.W."/>
            <person name="Henrissat B."/>
            <person name="Nagy L.G."/>
            <person name="Aury J.M."/>
            <person name="Wincker P."/>
            <person name="Grigoriev I.V."/>
            <person name="Bonfante P."/>
            <person name="Martin F.M."/>
        </authorList>
    </citation>
    <scope>NUCLEOTIDE SEQUENCE [LARGE SCALE GENOMIC DNA]</scope>
    <source>
        <strain evidence="5 6">CCBAS932</strain>
    </source>
</reference>
<keyword evidence="2" id="KW-0677">Repeat</keyword>
<evidence type="ECO:0000256" key="1">
    <source>
        <dbReference type="ARBA" id="ARBA00022441"/>
    </source>
</evidence>
<dbReference type="Gene3D" id="2.120.10.80">
    <property type="entry name" value="Kelch-type beta propeller"/>
    <property type="match status" value="1"/>
</dbReference>
<dbReference type="OrthoDB" id="10251809at2759"/>
<dbReference type="InParanoid" id="A0A3N4KCR8"/>
<name>A0A3N4KCR8_9PEZI</name>
<feature type="region of interest" description="Disordered" evidence="3">
    <location>
        <begin position="476"/>
        <end position="498"/>
    </location>
</feature>
<feature type="chain" id="PRO_5017979958" description="Galactose oxidase" evidence="4">
    <location>
        <begin position="27"/>
        <end position="519"/>
    </location>
</feature>
<accession>A0A3N4KCR8</accession>
<organism evidence="5 6">
    <name type="scientific">Morchella conica CCBAS932</name>
    <dbReference type="NCBI Taxonomy" id="1392247"/>
    <lineage>
        <taxon>Eukaryota</taxon>
        <taxon>Fungi</taxon>
        <taxon>Dikarya</taxon>
        <taxon>Ascomycota</taxon>
        <taxon>Pezizomycotina</taxon>
        <taxon>Pezizomycetes</taxon>
        <taxon>Pezizales</taxon>
        <taxon>Morchellaceae</taxon>
        <taxon>Morchella</taxon>
    </lineage>
</organism>
<evidence type="ECO:0000313" key="6">
    <source>
        <dbReference type="Proteomes" id="UP000277580"/>
    </source>
</evidence>
<evidence type="ECO:0000256" key="3">
    <source>
        <dbReference type="SAM" id="MobiDB-lite"/>
    </source>
</evidence>